<sequence length="371" mass="42319">MKLKTVAALVICAFLSACNSRPEAREEVKEAESTVPDWGPEKWKEVPENPLIDPAGFGLPELVIGDPQILTPGEFDDQWHAFYHGFSHDEKGWHTWFFRSVSKDGLAWKEVFREEGEVGIQYIFSDGDRWIQYYAATTAATGDKELKKKYGTIIRARTTTDFVNWSEPVDLIKPDLPLEREGSGVEARNPCVIRLPNGRYRMYYSAGMVFLNDAGYGEPKYIFCAESDNPLGPFTKREEPVLMPDPKLPFRNYGCGGFKAFGYKDGYVAFYNPIYIDKEQKSRSEIRMLTSADGLVWKEAEANPIVKPEPSVPWRSAIIYQLDVVPWNDALWMFFNAREGWRGGAERIGALRMNLDGSTPLVKLQEPFRKR</sequence>
<dbReference type="PROSITE" id="PS51257">
    <property type="entry name" value="PROKAR_LIPOPROTEIN"/>
    <property type="match status" value="1"/>
</dbReference>
<reference evidence="2" key="1">
    <citation type="journal article" date="2019" name="Int. J. Syst. Evol. Microbiol.">
        <title>The Global Catalogue of Microorganisms (GCM) 10K type strain sequencing project: providing services to taxonomists for standard genome sequencing and annotation.</title>
        <authorList>
            <consortium name="The Broad Institute Genomics Platform"/>
            <consortium name="The Broad Institute Genome Sequencing Center for Infectious Disease"/>
            <person name="Wu L."/>
            <person name="Ma J."/>
        </authorList>
    </citation>
    <scope>NUCLEOTIDE SEQUENCE [LARGE SCALE GENOMIC DNA]</scope>
    <source>
        <strain evidence="2">JCM 31920</strain>
    </source>
</reference>
<name>A0ABP8LXK0_9BACT</name>
<proteinExistence type="predicted"/>
<dbReference type="InterPro" id="IPR023296">
    <property type="entry name" value="Glyco_hydro_beta-prop_sf"/>
</dbReference>
<evidence type="ECO:0008006" key="3">
    <source>
        <dbReference type="Google" id="ProtNLM"/>
    </source>
</evidence>
<dbReference type="Gene3D" id="2.115.10.20">
    <property type="entry name" value="Glycosyl hydrolase domain, family 43"/>
    <property type="match status" value="2"/>
</dbReference>
<evidence type="ECO:0000313" key="1">
    <source>
        <dbReference type="EMBL" id="GAA4439522.1"/>
    </source>
</evidence>
<comment type="caution">
    <text evidence="1">The sequence shown here is derived from an EMBL/GenBank/DDBJ whole genome shotgun (WGS) entry which is preliminary data.</text>
</comment>
<dbReference type="RefSeq" id="WP_345028801.1">
    <property type="nucleotide sequence ID" value="NZ_BAABEY010000021.1"/>
</dbReference>
<dbReference type="Proteomes" id="UP001501508">
    <property type="component" value="Unassembled WGS sequence"/>
</dbReference>
<dbReference type="EMBL" id="BAABEY010000021">
    <property type="protein sequence ID" value="GAA4439522.1"/>
    <property type="molecule type" value="Genomic_DNA"/>
</dbReference>
<organism evidence="1 2">
    <name type="scientific">Ravibacter arvi</name>
    <dbReference type="NCBI Taxonomy" id="2051041"/>
    <lineage>
        <taxon>Bacteria</taxon>
        <taxon>Pseudomonadati</taxon>
        <taxon>Bacteroidota</taxon>
        <taxon>Cytophagia</taxon>
        <taxon>Cytophagales</taxon>
        <taxon>Spirosomataceae</taxon>
        <taxon>Ravibacter</taxon>
    </lineage>
</organism>
<protein>
    <recommendedName>
        <fullName evidence="3">Glycosyl hydrolase family 43</fullName>
    </recommendedName>
</protein>
<keyword evidence="2" id="KW-1185">Reference proteome</keyword>
<evidence type="ECO:0000313" key="2">
    <source>
        <dbReference type="Proteomes" id="UP001501508"/>
    </source>
</evidence>
<accession>A0ABP8LXK0</accession>
<gene>
    <name evidence="1" type="ORF">GCM10023091_21820</name>
</gene>
<dbReference type="SUPFAM" id="SSF75005">
    <property type="entry name" value="Arabinanase/levansucrase/invertase"/>
    <property type="match status" value="2"/>
</dbReference>